<accession>A0A518DCM4</accession>
<sequence precursor="true">MLRLKNLAAVAAICIGGLADAQTLVSIDFDPNDAAQANVFTGEAAATGFGATQTWNGVSHNQMQAGTGLLVDSTNTLTGVSFQSVLANETGRGSGAFVNAQELGGVSQTYAALMGDYSYIRGTNGTRTVTISGLIPASTYDLYLYGQGDQTSQFSGFTIGAERKVTSYDPGAPAGNDGLLAEGIEYVKFTGVPATAAGQLVIVQDNGQQAASNDFGGWNGFQILGAFAPPPVPLNVQVNTQTGVVTLQNNNSSKPITIDDYIIQTTSATLNAAGWNSLSDQGFDATPGAANGDYNDDGSVNAADYTVWRDNVGQSSAGNLENDPIGGTVGTPHYDQWKTNYGSTGGAAAGWSESGGASASLLEEFFLGNSSKLGSTLAPGQSVALGAAFNPAVLSAGASDGTLTFEYFDRVDNANVVGTVSFVNAAVGATGSAVPEPSTAALACLAIAALAYRRRRS</sequence>
<keyword evidence="1" id="KW-0732">Signal</keyword>
<name>A0A518DCM4_9BACT</name>
<dbReference type="AlphaFoldDB" id="A0A518DCM4"/>
<dbReference type="Pfam" id="PF07589">
    <property type="entry name" value="PEP-CTERM"/>
    <property type="match status" value="1"/>
</dbReference>
<feature type="signal peptide" evidence="1">
    <location>
        <begin position="1"/>
        <end position="21"/>
    </location>
</feature>
<evidence type="ECO:0000259" key="2">
    <source>
        <dbReference type="Pfam" id="PF07589"/>
    </source>
</evidence>
<reference evidence="3 4" key="1">
    <citation type="submission" date="2019-02" db="EMBL/GenBank/DDBJ databases">
        <title>Deep-cultivation of Planctomycetes and their phenomic and genomic characterization uncovers novel biology.</title>
        <authorList>
            <person name="Wiegand S."/>
            <person name="Jogler M."/>
            <person name="Boedeker C."/>
            <person name="Pinto D."/>
            <person name="Vollmers J."/>
            <person name="Rivas-Marin E."/>
            <person name="Kohn T."/>
            <person name="Peeters S.H."/>
            <person name="Heuer A."/>
            <person name="Rast P."/>
            <person name="Oberbeckmann S."/>
            <person name="Bunk B."/>
            <person name="Jeske O."/>
            <person name="Meyerdierks A."/>
            <person name="Storesund J.E."/>
            <person name="Kallscheuer N."/>
            <person name="Luecker S."/>
            <person name="Lage O.M."/>
            <person name="Pohl T."/>
            <person name="Merkel B.J."/>
            <person name="Hornburger P."/>
            <person name="Mueller R.-W."/>
            <person name="Bruemmer F."/>
            <person name="Labrenz M."/>
            <person name="Spormann A.M."/>
            <person name="Op den Camp H."/>
            <person name="Overmann J."/>
            <person name="Amann R."/>
            <person name="Jetten M.S.M."/>
            <person name="Mascher T."/>
            <person name="Medema M.H."/>
            <person name="Devos D.P."/>
            <person name="Kaster A.-K."/>
            <person name="Ovreas L."/>
            <person name="Rohde M."/>
            <person name="Galperin M.Y."/>
            <person name="Jogler C."/>
        </authorList>
    </citation>
    <scope>NUCLEOTIDE SEQUENCE [LARGE SCALE GENOMIC DNA]</scope>
    <source>
        <strain evidence="3 4">Pla175</strain>
    </source>
</reference>
<evidence type="ECO:0000313" key="3">
    <source>
        <dbReference type="EMBL" id="QDU89228.1"/>
    </source>
</evidence>
<protein>
    <recommendedName>
        <fullName evidence="2">Ice-binding protein C-terminal domain-containing protein</fullName>
    </recommendedName>
</protein>
<proteinExistence type="predicted"/>
<organism evidence="3 4">
    <name type="scientific">Pirellulimonas nuda</name>
    <dbReference type="NCBI Taxonomy" id="2528009"/>
    <lineage>
        <taxon>Bacteria</taxon>
        <taxon>Pseudomonadati</taxon>
        <taxon>Planctomycetota</taxon>
        <taxon>Planctomycetia</taxon>
        <taxon>Pirellulales</taxon>
        <taxon>Lacipirellulaceae</taxon>
        <taxon>Pirellulimonas</taxon>
    </lineage>
</organism>
<gene>
    <name evidence="3" type="ORF">Pla175_26150</name>
</gene>
<dbReference type="NCBIfam" id="TIGR02595">
    <property type="entry name" value="PEP_CTERM"/>
    <property type="match status" value="1"/>
</dbReference>
<feature type="domain" description="Ice-binding protein C-terminal" evidence="2">
    <location>
        <begin position="433"/>
        <end position="455"/>
    </location>
</feature>
<evidence type="ECO:0000313" key="4">
    <source>
        <dbReference type="Proteomes" id="UP000317429"/>
    </source>
</evidence>
<dbReference type="KEGG" id="pnd:Pla175_26150"/>
<dbReference type="RefSeq" id="WP_145285332.1">
    <property type="nucleotide sequence ID" value="NZ_CP036291.1"/>
</dbReference>
<dbReference type="InterPro" id="IPR013424">
    <property type="entry name" value="Ice-binding_C"/>
</dbReference>
<dbReference type="Proteomes" id="UP000317429">
    <property type="component" value="Chromosome"/>
</dbReference>
<dbReference type="OrthoDB" id="252303at2"/>
<keyword evidence="4" id="KW-1185">Reference proteome</keyword>
<feature type="chain" id="PRO_5022030838" description="Ice-binding protein C-terminal domain-containing protein" evidence="1">
    <location>
        <begin position="22"/>
        <end position="457"/>
    </location>
</feature>
<dbReference type="EMBL" id="CP036291">
    <property type="protein sequence ID" value="QDU89228.1"/>
    <property type="molecule type" value="Genomic_DNA"/>
</dbReference>
<evidence type="ECO:0000256" key="1">
    <source>
        <dbReference type="SAM" id="SignalP"/>
    </source>
</evidence>